<dbReference type="SUPFAM" id="SSF48557">
    <property type="entry name" value="L-aspartase-like"/>
    <property type="match status" value="1"/>
</dbReference>
<organism evidence="4 5">
    <name type="scientific">Roseibium polysiphoniae</name>
    <dbReference type="NCBI Taxonomy" id="2571221"/>
    <lineage>
        <taxon>Bacteria</taxon>
        <taxon>Pseudomonadati</taxon>
        <taxon>Pseudomonadota</taxon>
        <taxon>Alphaproteobacteria</taxon>
        <taxon>Hyphomicrobiales</taxon>
        <taxon>Stappiaceae</taxon>
        <taxon>Roseibium</taxon>
    </lineage>
</organism>
<dbReference type="Pfam" id="PF10397">
    <property type="entry name" value="ADSL_C"/>
    <property type="match status" value="1"/>
</dbReference>
<dbReference type="PANTHER" id="PTHR43172:SF2">
    <property type="entry name" value="ADENYLOSUCCINATE LYASE C-TERMINAL DOMAIN-CONTAINING PROTEIN"/>
    <property type="match status" value="1"/>
</dbReference>
<dbReference type="EMBL" id="JACYXJ010000001">
    <property type="protein sequence ID" value="MBD8875295.1"/>
    <property type="molecule type" value="Genomic_DNA"/>
</dbReference>
<dbReference type="InterPro" id="IPR022761">
    <property type="entry name" value="Fumarate_lyase_N"/>
</dbReference>
<sequence length="446" mass="46835">MGPTAFDSQITGALLTAPETAALFEDKAVIKAMLEVEGALALAEADCGLIPAESAKAIAATCQGLLIDPISLAEGTAKDGVAVPALVAQLRAAAGSEHASFVHWGATSQDICDTGLILRLRTALDLHEASLRQLAGQLAKLADAHRNTPIAARTRMQQATPTSFGLKAAVWLSGLLRHLERLDGIKSRLLLLSFGGAAGNLSALGERAVAVETNLAARLNLGVSPAPWHTLRDGLYDYAGWLSLVTGTLGKIGTDIVLLAQNEIAEVRPGGGGGSSTMPNKVNPIGGEVLVAIARQNAGLLGTLQQAALQEHERSGANWTLEWLTLPQIVLSTGSALDHANRLIGALEVKGETMRATIETSNGLLLAEAASFALAEHMPRPEAQALVKNACKQVNETGTHLFDVLRGLSDAPIAWADLKDPAHHMGASDVMIDRVLESYQHLDLKR</sequence>
<dbReference type="Gene3D" id="1.20.200.10">
    <property type="entry name" value="Fumarase/aspartase (Central domain)"/>
    <property type="match status" value="1"/>
</dbReference>
<dbReference type="PRINTS" id="PR00149">
    <property type="entry name" value="FUMRATELYASE"/>
</dbReference>
<dbReference type="InterPro" id="IPR020557">
    <property type="entry name" value="Fumarate_lyase_CS"/>
</dbReference>
<dbReference type="InterPro" id="IPR000362">
    <property type="entry name" value="Fumarate_lyase_fam"/>
</dbReference>
<comment type="caution">
    <text evidence="4">The sequence shown here is derived from an EMBL/GenBank/DDBJ whole genome shotgun (WGS) entry which is preliminary data.</text>
</comment>
<comment type="similarity">
    <text evidence="1">Belongs to the class-II fumarase/aspartase family.</text>
</comment>
<dbReference type="Gene3D" id="1.10.40.30">
    <property type="entry name" value="Fumarase/aspartase (C-terminal domain)"/>
    <property type="match status" value="1"/>
</dbReference>
<dbReference type="GO" id="GO:0047472">
    <property type="term" value="F:3-carboxy-cis,cis-muconate cycloisomerase activity"/>
    <property type="evidence" value="ECO:0007669"/>
    <property type="project" value="UniProtKB-EC"/>
</dbReference>
<dbReference type="PRINTS" id="PR00145">
    <property type="entry name" value="ARGSUCLYASE"/>
</dbReference>
<name>A0ABR9C5Z5_9HYPH</name>
<dbReference type="EC" id="5.5.1.2" evidence="2"/>
<evidence type="ECO:0000256" key="1">
    <source>
        <dbReference type="ARBA" id="ARBA00034772"/>
    </source>
</evidence>
<evidence type="ECO:0000313" key="5">
    <source>
        <dbReference type="Proteomes" id="UP000615687"/>
    </source>
</evidence>
<evidence type="ECO:0000256" key="2">
    <source>
        <dbReference type="NCBIfam" id="TIGR02426"/>
    </source>
</evidence>
<dbReference type="Pfam" id="PF00206">
    <property type="entry name" value="Lyase_1"/>
    <property type="match status" value="1"/>
</dbReference>
<accession>A0ABR9C5Z5</accession>
<keyword evidence="4" id="KW-0413">Isomerase</keyword>
<dbReference type="InterPro" id="IPR012789">
    <property type="entry name" value="Protocat_PcaB-like"/>
</dbReference>
<feature type="domain" description="Adenylosuccinate lyase C-terminal" evidence="3">
    <location>
        <begin position="362"/>
        <end position="436"/>
    </location>
</feature>
<dbReference type="CDD" id="cd01597">
    <property type="entry name" value="pCLME"/>
    <property type="match status" value="1"/>
</dbReference>
<dbReference type="InterPro" id="IPR019468">
    <property type="entry name" value="AdenyloSucc_lyase_C"/>
</dbReference>
<reference evidence="4 5" key="1">
    <citation type="submission" date="2020-09" db="EMBL/GenBank/DDBJ databases">
        <title>The genome sequence of type strain Labrenzia polysiphoniae KACC 19711.</title>
        <authorList>
            <person name="Liu Y."/>
        </authorList>
    </citation>
    <scope>NUCLEOTIDE SEQUENCE [LARGE SCALE GENOMIC DNA]</scope>
    <source>
        <strain evidence="4 5">KACC 19711</strain>
    </source>
</reference>
<dbReference type="NCBIfam" id="TIGR02426">
    <property type="entry name" value="protocat_pcaB"/>
    <property type="match status" value="1"/>
</dbReference>
<proteinExistence type="inferred from homology"/>
<dbReference type="PANTHER" id="PTHR43172">
    <property type="entry name" value="ADENYLOSUCCINATE LYASE"/>
    <property type="match status" value="1"/>
</dbReference>
<dbReference type="Proteomes" id="UP000615687">
    <property type="component" value="Unassembled WGS sequence"/>
</dbReference>
<evidence type="ECO:0000313" key="4">
    <source>
        <dbReference type="EMBL" id="MBD8875295.1"/>
    </source>
</evidence>
<keyword evidence="5" id="KW-1185">Reference proteome</keyword>
<dbReference type="InterPro" id="IPR008948">
    <property type="entry name" value="L-Aspartase-like"/>
</dbReference>
<evidence type="ECO:0000259" key="3">
    <source>
        <dbReference type="SMART" id="SM00998"/>
    </source>
</evidence>
<gene>
    <name evidence="4" type="primary">pcaB</name>
    <name evidence="4" type="ORF">IG617_03235</name>
</gene>
<dbReference type="PROSITE" id="PS00163">
    <property type="entry name" value="FUMARATE_LYASES"/>
    <property type="match status" value="1"/>
</dbReference>
<protein>
    <recommendedName>
        <fullName evidence="2">3-carboxy-cis,cis-muconate cycloisomerase</fullName>
        <ecNumber evidence="2">5.5.1.2</ecNumber>
    </recommendedName>
</protein>
<dbReference type="RefSeq" id="WP_192107221.1">
    <property type="nucleotide sequence ID" value="NZ_JACYXJ010000001.1"/>
</dbReference>
<dbReference type="SMART" id="SM00998">
    <property type="entry name" value="ADSL_C"/>
    <property type="match status" value="1"/>
</dbReference>